<dbReference type="KEGG" id="vei:Veis_2988"/>
<evidence type="ECO:0000313" key="2">
    <source>
        <dbReference type="Proteomes" id="UP000000374"/>
    </source>
</evidence>
<organism evidence="1 2">
    <name type="scientific">Verminephrobacter eiseniae (strain EF01-2)</name>
    <dbReference type="NCBI Taxonomy" id="391735"/>
    <lineage>
        <taxon>Bacteria</taxon>
        <taxon>Pseudomonadati</taxon>
        <taxon>Pseudomonadota</taxon>
        <taxon>Betaproteobacteria</taxon>
        <taxon>Burkholderiales</taxon>
        <taxon>Comamonadaceae</taxon>
        <taxon>Verminephrobacter</taxon>
    </lineage>
</organism>
<keyword evidence="2" id="KW-1185">Reference proteome</keyword>
<proteinExistence type="predicted"/>
<dbReference type="STRING" id="391735.Veis_2988"/>
<protein>
    <submittedName>
        <fullName evidence="1">Uncharacterized protein</fullName>
    </submittedName>
</protein>
<evidence type="ECO:0000313" key="1">
    <source>
        <dbReference type="EMBL" id="ABM58721.1"/>
    </source>
</evidence>
<sequence length="88" mass="9895">MLMPPLVLVMYGGIVRATCASSPLANFVVLLTYPCQMTRTGFLRAKNLLITSSDLLSIRRSMCRLVRELFACFDLKVDLLLNLRMAIN</sequence>
<dbReference type="AlphaFoldDB" id="A1WM64"/>
<reference evidence="2" key="1">
    <citation type="submission" date="2006-12" db="EMBL/GenBank/DDBJ databases">
        <title>Complete sequence of chromosome 1 of Verminephrobacter eiseniae EF01-2.</title>
        <authorList>
            <person name="Copeland A."/>
            <person name="Lucas S."/>
            <person name="Lapidus A."/>
            <person name="Barry K."/>
            <person name="Detter J.C."/>
            <person name="Glavina del Rio T."/>
            <person name="Dalin E."/>
            <person name="Tice H."/>
            <person name="Pitluck S."/>
            <person name="Chertkov O."/>
            <person name="Brettin T."/>
            <person name="Bruce D."/>
            <person name="Han C."/>
            <person name="Tapia R."/>
            <person name="Gilna P."/>
            <person name="Schmutz J."/>
            <person name="Larimer F."/>
            <person name="Land M."/>
            <person name="Hauser L."/>
            <person name="Kyrpides N."/>
            <person name="Kim E."/>
            <person name="Stahl D."/>
            <person name="Richardson P."/>
        </authorList>
    </citation>
    <scope>NUCLEOTIDE SEQUENCE [LARGE SCALE GENOMIC DNA]</scope>
    <source>
        <strain evidence="2">EF01-2</strain>
    </source>
</reference>
<gene>
    <name evidence="1" type="ordered locus">Veis_2988</name>
</gene>
<dbReference type="EMBL" id="CP000542">
    <property type="protein sequence ID" value="ABM58721.1"/>
    <property type="molecule type" value="Genomic_DNA"/>
</dbReference>
<accession>A1WM64</accession>
<dbReference type="HOGENOM" id="CLU_2468174_0_0_4"/>
<name>A1WM64_VEREI</name>
<dbReference type="Proteomes" id="UP000000374">
    <property type="component" value="Chromosome"/>
</dbReference>